<dbReference type="Proteomes" id="UP001191019">
    <property type="component" value="Unassembled WGS sequence"/>
</dbReference>
<dbReference type="RefSeq" id="WP_129734469.1">
    <property type="nucleotide sequence ID" value="NZ_PRLM01000001.1"/>
</dbReference>
<dbReference type="InterPro" id="IPR020103">
    <property type="entry name" value="PsdUridine_synth_cat_dom_sf"/>
</dbReference>
<dbReference type="InterPro" id="IPR050188">
    <property type="entry name" value="RluA_PseudoU_synthase"/>
</dbReference>
<dbReference type="InterPro" id="IPR006225">
    <property type="entry name" value="PsdUridine_synth_RluC/D"/>
</dbReference>
<dbReference type="SUPFAM" id="SSF55120">
    <property type="entry name" value="Pseudouridine synthase"/>
    <property type="match status" value="1"/>
</dbReference>
<proteinExistence type="inferred from homology"/>
<dbReference type="PROSITE" id="PS50889">
    <property type="entry name" value="S4"/>
    <property type="match status" value="1"/>
</dbReference>
<comment type="catalytic activity">
    <reaction evidence="4">
        <text>a uridine in RNA = a pseudouridine in RNA</text>
        <dbReference type="Rhea" id="RHEA:48348"/>
        <dbReference type="Rhea" id="RHEA-COMP:12068"/>
        <dbReference type="Rhea" id="RHEA-COMP:12069"/>
        <dbReference type="ChEBI" id="CHEBI:65314"/>
        <dbReference type="ChEBI" id="CHEBI:65315"/>
    </reaction>
</comment>
<dbReference type="PANTHER" id="PTHR21600:SF87">
    <property type="entry name" value="RNA PSEUDOURIDYLATE SYNTHASE DOMAIN-CONTAINING PROTEIN 1"/>
    <property type="match status" value="1"/>
</dbReference>
<comment type="similarity">
    <text evidence="1 4">Belongs to the pseudouridine synthase RluA family.</text>
</comment>
<dbReference type="Pfam" id="PF00849">
    <property type="entry name" value="PseudoU_synth_2"/>
    <property type="match status" value="1"/>
</dbReference>
<evidence type="ECO:0000259" key="5">
    <source>
        <dbReference type="Pfam" id="PF00849"/>
    </source>
</evidence>
<reference evidence="7 8" key="2">
    <citation type="journal article" date="2020" name="Cell Rep.">
        <title>Acquisition and Adaptation of Ultra-small Parasitic Reduced Genome Bacteria to Mammalian Hosts.</title>
        <authorList>
            <person name="McLean J.S."/>
            <person name="Bor B."/>
            <person name="Kerns K.A."/>
            <person name="Liu Q."/>
            <person name="To T.T."/>
            <person name="Solden L."/>
            <person name="Hendrickson E.L."/>
            <person name="Wrighton K."/>
            <person name="Shi W."/>
            <person name="He X."/>
        </authorList>
    </citation>
    <scope>NUCLEOTIDE SEQUENCE [LARGE SCALE GENOMIC DNA]</scope>
    <source>
        <strain evidence="7 8">TM7_G3_2_Rum_HOT_351B</strain>
    </source>
</reference>
<gene>
    <name evidence="7" type="primary">rluD</name>
    <name evidence="7" type="ORF">G3RUM_00174</name>
</gene>
<comment type="caution">
    <text evidence="7">The sequence shown here is derived from an EMBL/GenBank/DDBJ whole genome shotgun (WGS) entry which is preliminary data.</text>
</comment>
<dbReference type="InterPro" id="IPR002942">
    <property type="entry name" value="S4_RNA-bd"/>
</dbReference>
<organism evidence="7 8">
    <name type="scientific">Candidatus Nanosyncoccus alces</name>
    <dbReference type="NCBI Taxonomy" id="2171997"/>
    <lineage>
        <taxon>Bacteria</taxon>
        <taxon>Candidatus Saccharimonadota</taxon>
        <taxon>Candidatus Nanosyncoccalia</taxon>
        <taxon>Candidatus Nanosyncoccales</taxon>
        <taxon>Candidatus Nanosyncoccaceae</taxon>
        <taxon>Candidatus Nanosyncoccus</taxon>
    </lineage>
</organism>
<feature type="domain" description="Pseudouridine synthase RsuA/RluA-like" evidence="5">
    <location>
        <begin position="103"/>
        <end position="241"/>
    </location>
</feature>
<evidence type="ECO:0000313" key="7">
    <source>
        <dbReference type="EMBL" id="RYC75229.1"/>
    </source>
</evidence>
<name>A0ABY0FPI0_9BACT</name>
<dbReference type="NCBIfam" id="TIGR00005">
    <property type="entry name" value="rluA_subfam"/>
    <property type="match status" value="1"/>
</dbReference>
<dbReference type="GO" id="GO:0160140">
    <property type="term" value="F:23S rRNA pseudouridine(1911/1915/1917) synthase activity"/>
    <property type="evidence" value="ECO:0007669"/>
    <property type="project" value="UniProtKB-EC"/>
</dbReference>
<feature type="domain" description="RNA-binding S4" evidence="6">
    <location>
        <begin position="33"/>
        <end position="77"/>
    </location>
</feature>
<dbReference type="Gene3D" id="3.10.290.10">
    <property type="entry name" value="RNA-binding S4 domain"/>
    <property type="match status" value="1"/>
</dbReference>
<sequence length="296" mass="33718">MIVTGKKFSKPEMSRVINGDRELAEVPEKPEKVRLDVLMGECYKSYNRSSLQKFIEFGFVTVNGEIAKKPNQKFERGVKIDLKIPETMKNADLVPEVIYEDKDVVVLNKPAGLLSMPRAQYCPEKTLENYGLLVHRLDRDTSGVVIMAKSPEVQAFLKKQFQDRTTHKTYYAVVSGQPKLGAAKIDLPIARDLKRPTTFRVDANGKDSETYYEVIKSNDKYSLIELKPTTGRTHQLRVHLKYLGHPILGDPLYGGEKAGRLYLHANKLEITLPNGKRMVFEAKMPKEFKDVFREGK</sequence>
<keyword evidence="2 4" id="KW-0413">Isomerase</keyword>
<keyword evidence="3" id="KW-0694">RNA-binding</keyword>
<dbReference type="SUPFAM" id="SSF55174">
    <property type="entry name" value="Alpha-L RNA-binding motif"/>
    <property type="match status" value="1"/>
</dbReference>
<dbReference type="InterPro" id="IPR006145">
    <property type="entry name" value="PsdUridine_synth_RsuA/RluA"/>
</dbReference>
<keyword evidence="8" id="KW-1185">Reference proteome</keyword>
<evidence type="ECO:0000259" key="6">
    <source>
        <dbReference type="Pfam" id="PF01479"/>
    </source>
</evidence>
<dbReference type="InterPro" id="IPR006224">
    <property type="entry name" value="PsdUridine_synth_RluA-like_CS"/>
</dbReference>
<comment type="function">
    <text evidence="4">Responsible for synthesis of pseudouridine from uracil.</text>
</comment>
<evidence type="ECO:0000256" key="4">
    <source>
        <dbReference type="RuleBase" id="RU362028"/>
    </source>
</evidence>
<dbReference type="EMBL" id="PRLM01000001">
    <property type="protein sequence ID" value="RYC75229.1"/>
    <property type="molecule type" value="Genomic_DNA"/>
</dbReference>
<dbReference type="Gene3D" id="3.30.2350.10">
    <property type="entry name" value="Pseudouridine synthase"/>
    <property type="match status" value="1"/>
</dbReference>
<dbReference type="PROSITE" id="PS01129">
    <property type="entry name" value="PSI_RLU"/>
    <property type="match status" value="1"/>
</dbReference>
<dbReference type="InterPro" id="IPR036986">
    <property type="entry name" value="S4_RNA-bd_sf"/>
</dbReference>
<evidence type="ECO:0000313" key="8">
    <source>
        <dbReference type="Proteomes" id="UP001191019"/>
    </source>
</evidence>
<evidence type="ECO:0000256" key="3">
    <source>
        <dbReference type="PROSITE-ProRule" id="PRU00182"/>
    </source>
</evidence>
<accession>A0ABY0FPI0</accession>
<evidence type="ECO:0000256" key="2">
    <source>
        <dbReference type="ARBA" id="ARBA00023235"/>
    </source>
</evidence>
<reference evidence="7 8" key="1">
    <citation type="journal article" date="2018" name="bioRxiv">
        <title>Evidence of independent acquisition and adaption of ultra-small bacteria to human hosts across the highly diverse yet reduced genomes of the phylum Saccharibacteria.</title>
        <authorList>
            <person name="McLean J.S."/>
            <person name="Bor B."/>
            <person name="To T.T."/>
            <person name="Liu Q."/>
            <person name="Kearns K.A."/>
            <person name="Solden L.M."/>
            <person name="Wrighton K.C."/>
            <person name="He X."/>
            <person name="Shi W."/>
        </authorList>
    </citation>
    <scope>NUCLEOTIDE SEQUENCE [LARGE SCALE GENOMIC DNA]</scope>
    <source>
        <strain evidence="7 8">TM7_G3_2_Rum_HOT_351B</strain>
    </source>
</reference>
<dbReference type="CDD" id="cd00165">
    <property type="entry name" value="S4"/>
    <property type="match status" value="1"/>
</dbReference>
<dbReference type="CDD" id="cd02869">
    <property type="entry name" value="PseudoU_synth_RluA_like"/>
    <property type="match status" value="1"/>
</dbReference>
<dbReference type="PANTHER" id="PTHR21600">
    <property type="entry name" value="MITOCHONDRIAL RNA PSEUDOURIDINE SYNTHASE"/>
    <property type="match status" value="1"/>
</dbReference>
<protein>
    <recommendedName>
        <fullName evidence="4">Pseudouridine synthase</fullName>
        <ecNumber evidence="4">5.4.99.-</ecNumber>
    </recommendedName>
</protein>
<evidence type="ECO:0000256" key="1">
    <source>
        <dbReference type="ARBA" id="ARBA00010876"/>
    </source>
</evidence>
<dbReference type="Pfam" id="PF01479">
    <property type="entry name" value="S4"/>
    <property type="match status" value="1"/>
</dbReference>
<dbReference type="EC" id="5.4.99.-" evidence="4"/>